<dbReference type="Pfam" id="PF04577">
    <property type="entry name" value="Glyco_transf_61"/>
    <property type="match status" value="1"/>
</dbReference>
<dbReference type="AlphaFoldDB" id="A0AAD3D5C5"/>
<name>A0AAD3D5C5_9STRA</name>
<evidence type="ECO:0000256" key="7">
    <source>
        <dbReference type="ARBA" id="ARBA00023180"/>
    </source>
</evidence>
<accession>A0AAD3D5C5</accession>
<evidence type="ECO:0000256" key="1">
    <source>
        <dbReference type="ARBA" id="ARBA00004167"/>
    </source>
</evidence>
<keyword evidence="5" id="KW-1133">Transmembrane helix</keyword>
<evidence type="ECO:0000256" key="3">
    <source>
        <dbReference type="ARBA" id="ARBA00022679"/>
    </source>
</evidence>
<evidence type="ECO:0000256" key="2">
    <source>
        <dbReference type="ARBA" id="ARBA00022676"/>
    </source>
</evidence>
<comment type="caution">
    <text evidence="10">The sequence shown here is derived from an EMBL/GenBank/DDBJ whole genome shotgun (WGS) entry which is preliminary data.</text>
</comment>
<keyword evidence="8" id="KW-0732">Signal</keyword>
<sequence length="419" mass="48743">METSFRGPIFWFFLGFCLNGMLNIVSETTTLEGYKKSIHVKESEYENCHEPFSKSNGSDINDELGSSSLVASSSTKENHINKNSTFGLSQTRHWCVLDWNYMNKNMRRHFDHFPHALEAILPCYSKFIENKAITTIIQDKAVGETLHERNCGFMIDRMLVTKQEKEIGIAPYIQQVLDKIGCDVEIYGYTSIRKRQKPRIPEGDVSFRFNYYRLQSRMLNIKYIDRLDHAHYLRRQFVRDDLINRIKGGNKTLQIGLINRKHGRRVHNLETDIMDSLQKAFRSANITYSEFEYTSVQDQATWFATKDVIIGPHGAAMTNSLWITPDTVVLQMYPDGYFLPTLEPLIEQVGGIPLQWYNKSIDPILEHKKKIRVKRSMIPNYQLCIENNFTVPAKDIVDQIRLILPEAIRKEDQDITIFL</sequence>
<keyword evidence="6" id="KW-0472">Membrane</keyword>
<dbReference type="PANTHER" id="PTHR20961">
    <property type="entry name" value="GLYCOSYLTRANSFERASE"/>
    <property type="match status" value="1"/>
</dbReference>
<keyword evidence="4" id="KW-0812">Transmembrane</keyword>
<feature type="domain" description="Glycosyltransferase 61 catalytic" evidence="9">
    <location>
        <begin position="230"/>
        <end position="330"/>
    </location>
</feature>
<dbReference type="Proteomes" id="UP001054902">
    <property type="component" value="Unassembled WGS sequence"/>
</dbReference>
<dbReference type="PANTHER" id="PTHR20961:SF38">
    <property type="entry name" value="PROTEIN O-LINKED-MANNOSE BETA-1,4-N-ACETYLGLUCOSAMINYLTRANSFERASE 2"/>
    <property type="match status" value="1"/>
</dbReference>
<dbReference type="GO" id="GO:0016757">
    <property type="term" value="F:glycosyltransferase activity"/>
    <property type="evidence" value="ECO:0007669"/>
    <property type="project" value="UniProtKB-KW"/>
</dbReference>
<gene>
    <name evidence="10" type="ORF">CTEN210_12800</name>
</gene>
<feature type="signal peptide" evidence="8">
    <location>
        <begin position="1"/>
        <end position="27"/>
    </location>
</feature>
<protein>
    <recommendedName>
        <fullName evidence="9">Glycosyltransferase 61 catalytic domain-containing protein</fullName>
    </recommendedName>
</protein>
<reference evidence="10 11" key="1">
    <citation type="journal article" date="2021" name="Sci. Rep.">
        <title>The genome of the diatom Chaetoceros tenuissimus carries an ancient integrated fragment of an extant virus.</title>
        <authorList>
            <person name="Hongo Y."/>
            <person name="Kimura K."/>
            <person name="Takaki Y."/>
            <person name="Yoshida Y."/>
            <person name="Baba S."/>
            <person name="Kobayashi G."/>
            <person name="Nagasaki K."/>
            <person name="Hano T."/>
            <person name="Tomaru Y."/>
        </authorList>
    </citation>
    <scope>NUCLEOTIDE SEQUENCE [LARGE SCALE GENOMIC DNA]</scope>
    <source>
        <strain evidence="10 11">NIES-3715</strain>
    </source>
</reference>
<evidence type="ECO:0000259" key="9">
    <source>
        <dbReference type="Pfam" id="PF04577"/>
    </source>
</evidence>
<keyword evidence="11" id="KW-1185">Reference proteome</keyword>
<dbReference type="InterPro" id="IPR007657">
    <property type="entry name" value="Glycosyltransferase_61"/>
</dbReference>
<keyword evidence="3" id="KW-0808">Transferase</keyword>
<organism evidence="10 11">
    <name type="scientific">Chaetoceros tenuissimus</name>
    <dbReference type="NCBI Taxonomy" id="426638"/>
    <lineage>
        <taxon>Eukaryota</taxon>
        <taxon>Sar</taxon>
        <taxon>Stramenopiles</taxon>
        <taxon>Ochrophyta</taxon>
        <taxon>Bacillariophyta</taxon>
        <taxon>Coscinodiscophyceae</taxon>
        <taxon>Chaetocerotophycidae</taxon>
        <taxon>Chaetocerotales</taxon>
        <taxon>Chaetocerotaceae</taxon>
        <taxon>Chaetoceros</taxon>
    </lineage>
</organism>
<dbReference type="EMBL" id="BLLK01000051">
    <property type="protein sequence ID" value="GFH56324.1"/>
    <property type="molecule type" value="Genomic_DNA"/>
</dbReference>
<evidence type="ECO:0000256" key="8">
    <source>
        <dbReference type="SAM" id="SignalP"/>
    </source>
</evidence>
<dbReference type="GO" id="GO:0016020">
    <property type="term" value="C:membrane"/>
    <property type="evidence" value="ECO:0007669"/>
    <property type="project" value="UniProtKB-SubCell"/>
</dbReference>
<proteinExistence type="predicted"/>
<dbReference type="InterPro" id="IPR049625">
    <property type="entry name" value="Glyco_transf_61_cat"/>
</dbReference>
<evidence type="ECO:0000313" key="10">
    <source>
        <dbReference type="EMBL" id="GFH56324.1"/>
    </source>
</evidence>
<evidence type="ECO:0000313" key="11">
    <source>
        <dbReference type="Proteomes" id="UP001054902"/>
    </source>
</evidence>
<keyword evidence="7" id="KW-0325">Glycoprotein</keyword>
<evidence type="ECO:0000256" key="4">
    <source>
        <dbReference type="ARBA" id="ARBA00022692"/>
    </source>
</evidence>
<keyword evidence="2" id="KW-0328">Glycosyltransferase</keyword>
<feature type="chain" id="PRO_5042010285" description="Glycosyltransferase 61 catalytic domain-containing protein" evidence="8">
    <location>
        <begin position="28"/>
        <end position="419"/>
    </location>
</feature>
<evidence type="ECO:0000256" key="5">
    <source>
        <dbReference type="ARBA" id="ARBA00022989"/>
    </source>
</evidence>
<comment type="subcellular location">
    <subcellularLocation>
        <location evidence="1">Membrane</location>
        <topology evidence="1">Single-pass membrane protein</topology>
    </subcellularLocation>
</comment>
<evidence type="ECO:0000256" key="6">
    <source>
        <dbReference type="ARBA" id="ARBA00023136"/>
    </source>
</evidence>